<dbReference type="InterPro" id="IPR017888">
    <property type="entry name" value="CYC/TB1_R_domain"/>
</dbReference>
<dbReference type="GO" id="GO:0003700">
    <property type="term" value="F:DNA-binding transcription factor activity"/>
    <property type="evidence" value="ECO:0000318"/>
    <property type="project" value="GO_Central"/>
</dbReference>
<dbReference type="RefSeq" id="XP_010262738.1">
    <property type="nucleotide sequence ID" value="XM_010264436.2"/>
</dbReference>
<gene>
    <name evidence="8" type="primary">LOC104601186</name>
</gene>
<evidence type="ECO:0000313" key="7">
    <source>
        <dbReference type="Proteomes" id="UP000189703"/>
    </source>
</evidence>
<organism evidence="7 8">
    <name type="scientific">Nelumbo nucifera</name>
    <name type="common">Sacred lotus</name>
    <dbReference type="NCBI Taxonomy" id="4432"/>
    <lineage>
        <taxon>Eukaryota</taxon>
        <taxon>Viridiplantae</taxon>
        <taxon>Streptophyta</taxon>
        <taxon>Embryophyta</taxon>
        <taxon>Tracheophyta</taxon>
        <taxon>Spermatophyta</taxon>
        <taxon>Magnoliopsida</taxon>
        <taxon>Proteales</taxon>
        <taxon>Nelumbonaceae</taxon>
        <taxon>Nelumbo</taxon>
    </lineage>
</organism>
<evidence type="ECO:0000256" key="3">
    <source>
        <dbReference type="ARBA" id="ARBA00023125"/>
    </source>
</evidence>
<feature type="region of interest" description="Disordered" evidence="6">
    <location>
        <begin position="140"/>
        <end position="160"/>
    </location>
</feature>
<dbReference type="KEGG" id="nnu:104601186"/>
<evidence type="ECO:0000313" key="8">
    <source>
        <dbReference type="RefSeq" id="XP_010262738.1"/>
    </source>
</evidence>
<dbReference type="Proteomes" id="UP000189703">
    <property type="component" value="Unplaced"/>
</dbReference>
<dbReference type="eggNOG" id="ENOG502QUQ6">
    <property type="taxonomic scope" value="Eukaryota"/>
</dbReference>
<dbReference type="GO" id="GO:2000032">
    <property type="term" value="P:regulation of secondary shoot formation"/>
    <property type="evidence" value="ECO:0000318"/>
    <property type="project" value="GO_Central"/>
</dbReference>
<dbReference type="GO" id="GO:0005634">
    <property type="term" value="C:nucleus"/>
    <property type="evidence" value="ECO:0000318"/>
    <property type="project" value="GO_Central"/>
</dbReference>
<dbReference type="PROSITE" id="PS51369">
    <property type="entry name" value="TCP"/>
    <property type="match status" value="1"/>
</dbReference>
<comment type="subcellular location">
    <subcellularLocation>
        <location evidence="1">Nucleus</location>
    </subcellularLocation>
</comment>
<evidence type="ECO:0000256" key="2">
    <source>
        <dbReference type="ARBA" id="ARBA00023015"/>
    </source>
</evidence>
<reference evidence="8" key="1">
    <citation type="submission" date="2025-08" db="UniProtKB">
        <authorList>
            <consortium name="RefSeq"/>
        </authorList>
    </citation>
    <scope>IDENTIFICATION</scope>
</reference>
<dbReference type="Pfam" id="PF03634">
    <property type="entry name" value="TCP"/>
    <property type="match status" value="1"/>
</dbReference>
<dbReference type="SMR" id="A0A1U8A678"/>
<protein>
    <submittedName>
        <fullName evidence="8">Transcription factor TCP18-like</fullName>
    </submittedName>
</protein>
<keyword evidence="4" id="KW-0804">Transcription</keyword>
<evidence type="ECO:0000256" key="5">
    <source>
        <dbReference type="ARBA" id="ARBA00023242"/>
    </source>
</evidence>
<evidence type="ECO:0000256" key="6">
    <source>
        <dbReference type="SAM" id="MobiDB-lite"/>
    </source>
</evidence>
<keyword evidence="5" id="KW-0539">Nucleus</keyword>
<keyword evidence="7" id="KW-1185">Reference proteome</keyword>
<name>A0A1U8A678_NELNU</name>
<keyword evidence="2" id="KW-0805">Transcription regulation</keyword>
<dbReference type="AlphaFoldDB" id="A0A1U8A678"/>
<feature type="compositionally biased region" description="Basic residues" evidence="6">
    <location>
        <begin position="140"/>
        <end position="153"/>
    </location>
</feature>
<dbReference type="PANTHER" id="PTHR31072:SF226">
    <property type="entry name" value="TRANSCRIPTION FACTOR TCP18"/>
    <property type="match status" value="1"/>
</dbReference>
<dbReference type="OMA" id="DNMGDRQ"/>
<evidence type="ECO:0000256" key="4">
    <source>
        <dbReference type="ARBA" id="ARBA00023163"/>
    </source>
</evidence>
<dbReference type="OrthoDB" id="1896834at2759"/>
<evidence type="ECO:0000256" key="1">
    <source>
        <dbReference type="ARBA" id="ARBA00004123"/>
    </source>
</evidence>
<dbReference type="GeneID" id="104601186"/>
<dbReference type="GO" id="GO:0043565">
    <property type="term" value="F:sequence-specific DNA binding"/>
    <property type="evidence" value="ECO:0000318"/>
    <property type="project" value="GO_Central"/>
</dbReference>
<dbReference type="PANTHER" id="PTHR31072">
    <property type="entry name" value="TRANSCRIPTION FACTOR TCP4-RELATED"/>
    <property type="match status" value="1"/>
</dbReference>
<keyword evidence="3" id="KW-0238">DNA-binding</keyword>
<proteinExistence type="predicted"/>
<dbReference type="PROSITE" id="PS51370">
    <property type="entry name" value="R"/>
    <property type="match status" value="1"/>
</dbReference>
<accession>A0A1U8A678</accession>
<sequence length="429" mass="48475">MFPASFNSVTGNSVSFTDYAMLGEWRNLTGDFNSKQETTPSSFFNFPPFFIDCCNNIQDDDNDGGMFFQRHYELPFCQLLPQQILSTKLSPNTIVADPVIAAAATHKYDNHNVNNKPIDDVNASNTNNCAGRISPERQILRKRSSRKKDRHSKIFTSQGPRDRRVRLSLQIARKFFDLQDMLGFDKASKTVEWLLRKSKAAIRELAQGLPEMKPSYSGFSKCVSSTSQCEAVSGVDEAANAGDWQGTMPAAKKSSVKDKNRFHPVARESRARARERARERTRKKIWSRSLEESKRCPAEAIPGEYGYDEWMGSHSHERRSSVNMVAAEVEGATSYSVEHQATTNDIVVEPFMAATNKSSPCSIFNQHENAVSQGLFCDNSNNNDFPNFSENWELDYLDRIHSTYCAMSNLQLSSEDVQERIPISFCYLP</sequence>
<dbReference type="InterPro" id="IPR017887">
    <property type="entry name" value="TF_TCP_subgr"/>
</dbReference>
<dbReference type="InterPro" id="IPR005333">
    <property type="entry name" value="Transcription_factor_TCP"/>
</dbReference>